<gene>
    <name evidence="3" type="primary">CCDC51</name>
</gene>
<feature type="transmembrane region" description="Helical" evidence="2">
    <location>
        <begin position="101"/>
        <end position="120"/>
    </location>
</feature>
<evidence type="ECO:0000256" key="2">
    <source>
        <dbReference type="SAM" id="Phobius"/>
    </source>
</evidence>
<dbReference type="HOGENOM" id="CLU_060968_0_0_1"/>
<dbReference type="PANTHER" id="PTHR28624:SF1">
    <property type="entry name" value="MITOCHONDRIAL POTASSIUM CHANNEL"/>
    <property type="match status" value="1"/>
</dbReference>
<name>H3B7H4_LATCH</name>
<dbReference type="GeneTree" id="ENSGT00940000164287"/>
<reference evidence="4" key="1">
    <citation type="submission" date="2011-08" db="EMBL/GenBank/DDBJ databases">
        <title>The draft genome of Latimeria chalumnae.</title>
        <authorList>
            <person name="Di Palma F."/>
            <person name="Alfoldi J."/>
            <person name="Johnson J."/>
            <person name="Berlin A."/>
            <person name="Gnerre S."/>
            <person name="Jaffe D."/>
            <person name="MacCallum I."/>
            <person name="Young S."/>
            <person name="Walker B.J."/>
            <person name="Lander E."/>
            <person name="Lindblad-Toh K."/>
        </authorList>
    </citation>
    <scope>NUCLEOTIDE SEQUENCE [LARGE SCALE GENOMIC DNA]</scope>
    <source>
        <strain evidence="4">Wild caught</strain>
    </source>
</reference>
<dbReference type="AlphaFoldDB" id="H3B7H4"/>
<evidence type="ECO:0000313" key="3">
    <source>
        <dbReference type="Ensembl" id="ENSLACP00000017845.1"/>
    </source>
</evidence>
<dbReference type="STRING" id="7897.ENSLACP00000017845"/>
<accession>H3B7H4</accession>
<organism evidence="3 4">
    <name type="scientific">Latimeria chalumnae</name>
    <name type="common">Coelacanth</name>
    <dbReference type="NCBI Taxonomy" id="7897"/>
    <lineage>
        <taxon>Eukaryota</taxon>
        <taxon>Metazoa</taxon>
        <taxon>Chordata</taxon>
        <taxon>Craniata</taxon>
        <taxon>Vertebrata</taxon>
        <taxon>Euteleostomi</taxon>
        <taxon>Coelacanthiformes</taxon>
        <taxon>Coelacanthidae</taxon>
        <taxon>Latimeria</taxon>
    </lineage>
</organism>
<keyword evidence="2" id="KW-1133">Transmembrane helix</keyword>
<feature type="coiled-coil region" evidence="1">
    <location>
        <begin position="14"/>
        <end position="75"/>
    </location>
</feature>
<keyword evidence="4" id="KW-1185">Reference proteome</keyword>
<reference evidence="3" key="2">
    <citation type="submission" date="2025-08" db="UniProtKB">
        <authorList>
            <consortium name="Ensembl"/>
        </authorList>
    </citation>
    <scope>IDENTIFICATION</scope>
</reference>
<dbReference type="FunCoup" id="H3B7H4">
    <property type="interactions" value="407"/>
</dbReference>
<dbReference type="Ensembl" id="ENSLACT00000017975.1">
    <property type="protein sequence ID" value="ENSLACP00000017845.1"/>
    <property type="gene ID" value="ENSLACG00000015720.1"/>
</dbReference>
<keyword evidence="1" id="KW-0175">Coiled coil</keyword>
<proteinExistence type="predicted"/>
<protein>
    <submittedName>
        <fullName evidence="3">Coiled-coil domain containing 51</fullName>
    </submittedName>
</protein>
<dbReference type="Bgee" id="ENSLACG00000015720">
    <property type="expression patterns" value="Expressed in pelvic fin and 6 other cell types or tissues"/>
</dbReference>
<dbReference type="InterPro" id="IPR037660">
    <property type="entry name" value="CCDC51"/>
</dbReference>
<keyword evidence="2" id="KW-0812">Transmembrane</keyword>
<keyword evidence="2" id="KW-0472">Membrane</keyword>
<dbReference type="eggNOG" id="ENOG502QWCS">
    <property type="taxonomic scope" value="Eukaryota"/>
</dbReference>
<evidence type="ECO:0000256" key="1">
    <source>
        <dbReference type="SAM" id="Coils"/>
    </source>
</evidence>
<dbReference type="OMA" id="STATTWW"/>
<feature type="transmembrane region" description="Helical" evidence="2">
    <location>
        <begin position="284"/>
        <end position="306"/>
    </location>
</feature>
<dbReference type="EMBL" id="AFYH01078267">
    <property type="status" value="NOT_ANNOTATED_CDS"/>
    <property type="molecule type" value="Genomic_DNA"/>
</dbReference>
<dbReference type="InParanoid" id="H3B7H4"/>
<evidence type="ECO:0000313" key="4">
    <source>
        <dbReference type="Proteomes" id="UP000008672"/>
    </source>
</evidence>
<reference evidence="3" key="3">
    <citation type="submission" date="2025-09" db="UniProtKB">
        <authorList>
            <consortium name="Ensembl"/>
        </authorList>
    </citation>
    <scope>IDENTIFICATION</scope>
</reference>
<sequence>LQAEKAFMVARGIVRAARENLETQQIKLKEVRDHQDRVSREDIRYLELATQEHKLLQEERRLRTAYVNAEESEREAFSLFSAAVRNSHEKERSRAERTKNWSIIGSVLGAVIGVLGSTYINRVRLQELRGLLLEAQKGPVSLQEAIQQQASVHHSQQQELNNLVVHLRGMLHDGTREPVPGAQGKAPVGGGVAVGGKADPLSAALEEQLSLSKLASSGIGGLQEKMQGLEKTLGKVAAEVQGVKAVVQAGPLAQRPAQVFTSESVLLGLAETEQRLEAQIGKHAHFTTVFTYAAFALTLPVLYFIFRGN</sequence>
<dbReference type="Proteomes" id="UP000008672">
    <property type="component" value="Unassembled WGS sequence"/>
</dbReference>
<dbReference type="PANTHER" id="PTHR28624">
    <property type="entry name" value="COILED-COIL DOMAIN-CONTAINING PROTEIN 51"/>
    <property type="match status" value="1"/>
</dbReference>